<organism evidence="2 3">
    <name type="scientific">Hexamita inflata</name>
    <dbReference type="NCBI Taxonomy" id="28002"/>
    <lineage>
        <taxon>Eukaryota</taxon>
        <taxon>Metamonada</taxon>
        <taxon>Diplomonadida</taxon>
        <taxon>Hexamitidae</taxon>
        <taxon>Hexamitinae</taxon>
        <taxon>Hexamita</taxon>
    </lineage>
</organism>
<comment type="caution">
    <text evidence="2">The sequence shown here is derived from an EMBL/GenBank/DDBJ whole genome shotgun (WGS) entry which is preliminary data.</text>
</comment>
<reference evidence="2 3" key="1">
    <citation type="submission" date="2024-07" db="EMBL/GenBank/DDBJ databases">
        <authorList>
            <person name="Akdeniz Z."/>
        </authorList>
    </citation>
    <scope>NUCLEOTIDE SEQUENCE [LARGE SCALE GENOMIC DNA]</scope>
</reference>
<dbReference type="SUPFAM" id="SSF56112">
    <property type="entry name" value="Protein kinase-like (PK-like)"/>
    <property type="match status" value="1"/>
</dbReference>
<gene>
    <name evidence="2" type="ORF">HINF_LOCUS15989</name>
</gene>
<dbReference type="Proteomes" id="UP001642409">
    <property type="component" value="Unassembled WGS sequence"/>
</dbReference>
<dbReference type="PANTHER" id="PTHR44167">
    <property type="entry name" value="OVARIAN-SPECIFIC SERINE/THREONINE-PROTEIN KINASE LOK-RELATED"/>
    <property type="match status" value="1"/>
</dbReference>
<keyword evidence="3" id="KW-1185">Reference proteome</keyword>
<keyword evidence="2" id="KW-0808">Transferase</keyword>
<accession>A0ABP1HWM3</accession>
<dbReference type="InterPro" id="IPR011009">
    <property type="entry name" value="Kinase-like_dom_sf"/>
</dbReference>
<dbReference type="Pfam" id="PF00069">
    <property type="entry name" value="Pkinase"/>
    <property type="match status" value="1"/>
</dbReference>
<keyword evidence="2" id="KW-0418">Kinase</keyword>
<dbReference type="PROSITE" id="PS50011">
    <property type="entry name" value="PROTEIN_KINASE_DOM"/>
    <property type="match status" value="1"/>
</dbReference>
<protein>
    <submittedName>
        <fullName evidence="2">Kinase</fullName>
    </submittedName>
</protein>
<dbReference type="InterPro" id="IPR008271">
    <property type="entry name" value="Ser/Thr_kinase_AS"/>
</dbReference>
<name>A0ABP1HWM3_9EUKA</name>
<evidence type="ECO:0000259" key="1">
    <source>
        <dbReference type="PROSITE" id="PS50011"/>
    </source>
</evidence>
<dbReference type="SMART" id="SM00220">
    <property type="entry name" value="S_TKc"/>
    <property type="match status" value="1"/>
</dbReference>
<evidence type="ECO:0000313" key="3">
    <source>
        <dbReference type="Proteomes" id="UP001642409"/>
    </source>
</evidence>
<feature type="domain" description="Protein kinase" evidence="1">
    <location>
        <begin position="16"/>
        <end position="265"/>
    </location>
</feature>
<evidence type="ECO:0000313" key="2">
    <source>
        <dbReference type="EMBL" id="CAL5998974.1"/>
    </source>
</evidence>
<dbReference type="InterPro" id="IPR000719">
    <property type="entry name" value="Prot_kinase_dom"/>
</dbReference>
<dbReference type="PANTHER" id="PTHR44167:SF30">
    <property type="entry name" value="PHOSPHORYLASE KINASE"/>
    <property type="match status" value="1"/>
</dbReference>
<dbReference type="GO" id="GO:0016301">
    <property type="term" value="F:kinase activity"/>
    <property type="evidence" value="ECO:0007669"/>
    <property type="project" value="UniProtKB-KW"/>
</dbReference>
<proteinExistence type="predicted"/>
<dbReference type="Gene3D" id="1.10.510.10">
    <property type="entry name" value="Transferase(Phosphotransferase) domain 1"/>
    <property type="match status" value="1"/>
</dbReference>
<dbReference type="EMBL" id="CAXDID020000039">
    <property type="protein sequence ID" value="CAL5998974.1"/>
    <property type="molecule type" value="Genomic_DNA"/>
</dbReference>
<dbReference type="PROSITE" id="PS00108">
    <property type="entry name" value="PROTEIN_KINASE_ST"/>
    <property type="match status" value="1"/>
</dbReference>
<sequence length="356" mass="40325">MTTVSVTNKKIAMDRYTNITHLEKGSFVTCFTALNENRQKVVLTVSDNQREIQSRMSMSAKLAKVRGVQRYERYEQLDISDCVLEELNELYPAVFSKTSGVLVGEFYETSFNSHVKALNVGEKISLFQQLLAIVSEIHANGVFHMDLKPSNIMIHHGAPVIIDFGQSVCEREVESVLNTSAYAPKHDVYACSVISEKFDVYCLGNILHDMLVQVPLTTSLVQDSRQYKQLQENVGNLAANLIYGMTTREQEQRYPISLALEHPLFTDYQLPKLERENSLKIFIDIHSKTSNDSPQEQFKSVLQINQLISQDFSYADFSRAYINPFDTRASLHDSSGNQIISAVHSCYISVEDSLDL</sequence>